<accession>A0ACC5R871</accession>
<evidence type="ECO:0000313" key="2">
    <source>
        <dbReference type="Proteomes" id="UP000616151"/>
    </source>
</evidence>
<comment type="caution">
    <text evidence="1">The sequence shown here is derived from an EMBL/GenBank/DDBJ whole genome shotgun (WGS) entry which is preliminary data.</text>
</comment>
<organism evidence="1 2">
    <name type="scientific">Taklimakanibacter albus</name>
    <dbReference type="NCBI Taxonomy" id="2800327"/>
    <lineage>
        <taxon>Bacteria</taxon>
        <taxon>Pseudomonadati</taxon>
        <taxon>Pseudomonadota</taxon>
        <taxon>Alphaproteobacteria</taxon>
        <taxon>Hyphomicrobiales</taxon>
        <taxon>Aestuariivirgaceae</taxon>
        <taxon>Taklimakanibacter</taxon>
    </lineage>
</organism>
<evidence type="ECO:0000313" key="1">
    <source>
        <dbReference type="EMBL" id="MBK1868765.1"/>
    </source>
</evidence>
<sequence length="441" mass="48313">MAVDHAISDTLMDEVSAWLKQASLRSTDLETVIRGCCERLAATGLPLKRINISLSILHPLYRAMGFTWRRGEGLKVEGYRHVEPGQEKDDMLIKSPYYQLINNGLEHMRRRIDVDCKPEFPIFEDFKKEGITDYLAFFLPFGEDSGQGIVGSWSTDRAGGFNESEIAALLRIQGRLAVATRVAVLSQLAGNMLTTYLGNGAGKRVLSGQIQRGDGETIRAALIMADMRDSTAIAEQAGRQVFIDTLNQFFDAIAVPFSEGGAEILSFLGDGFLAVIPCARHRGPSEIACRQALSAAQNAVARMSQLNEQRKAENLPAVGYGLGLHVGNVMFGNVGLKERLTFSAFGQAVNEVQRLEGLSKKYKTPIIASDEFALYSGGDWNMLGIETLRGTDYDMKVHAPLAGKGTVSDYVPASKGRELTDAERLILLHRDNVVPARRKAS</sequence>
<protein>
    <submittedName>
        <fullName evidence="1">Adenylate/guanylate cyclase domain-containing protein</fullName>
    </submittedName>
</protein>
<name>A0ACC5R871_9HYPH</name>
<reference evidence="1" key="1">
    <citation type="submission" date="2021-01" db="EMBL/GenBank/DDBJ databases">
        <authorList>
            <person name="Sun Q."/>
        </authorList>
    </citation>
    <scope>NUCLEOTIDE SEQUENCE</scope>
    <source>
        <strain evidence="1">YIM B02566</strain>
    </source>
</reference>
<dbReference type="EMBL" id="JAENHL010000007">
    <property type="protein sequence ID" value="MBK1868765.1"/>
    <property type="molecule type" value="Genomic_DNA"/>
</dbReference>
<dbReference type="Proteomes" id="UP000616151">
    <property type="component" value="Unassembled WGS sequence"/>
</dbReference>
<proteinExistence type="predicted"/>
<keyword evidence="2" id="KW-1185">Reference proteome</keyword>
<gene>
    <name evidence="1" type="ORF">JHL16_20580</name>
</gene>